<sequence>MSRDRRHDRFAERRRRHPRVHKRTIIELHLEVLNECEATDWENVKDDYLQIVVQQFAQDLMRDDDRNNNILGVSTSNHGLSGSNASSTLDPPIDSAPYPCPVDEDGPWSCMESIQLETDPCPPNDADPDPWSCMETIQLATDPCAPNDCDPWSCMETIQFDAHHSRAHSHPGDATSECTQWINWIDRSKHILRECTTQPWFLQLKADWKQYLRQHMAANEDNVVSGQREF</sequence>
<evidence type="ECO:0000313" key="3">
    <source>
        <dbReference type="EMBL" id="KJP84679.1"/>
    </source>
</evidence>
<protein>
    <recommendedName>
        <fullName evidence="2">Schizont-infected cell agglutination C-terminal domain-containing protein</fullName>
    </recommendedName>
</protein>
<dbReference type="VEuPathDB" id="PlasmoDB:AK88_05689"/>
<gene>
    <name evidence="3" type="ORF">AK88_05689</name>
</gene>
<organism evidence="3 4">
    <name type="scientific">Plasmodium fragile</name>
    <dbReference type="NCBI Taxonomy" id="5857"/>
    <lineage>
        <taxon>Eukaryota</taxon>
        <taxon>Sar</taxon>
        <taxon>Alveolata</taxon>
        <taxon>Apicomplexa</taxon>
        <taxon>Aconoidasida</taxon>
        <taxon>Haemosporida</taxon>
        <taxon>Plasmodiidae</taxon>
        <taxon>Plasmodium</taxon>
        <taxon>Plasmodium (Plasmodium)</taxon>
    </lineage>
</organism>
<dbReference type="Proteomes" id="UP000054561">
    <property type="component" value="Unassembled WGS sequence"/>
</dbReference>
<reference evidence="3 4" key="1">
    <citation type="submission" date="2014-03" db="EMBL/GenBank/DDBJ databases">
        <title>The Genome Sequence of Plasmodium fragile nilgiri.</title>
        <authorList>
            <consortium name="The Broad Institute Genomics Platform"/>
            <consortium name="The Broad Institute Genome Sequencing Center for Infectious Disease"/>
            <person name="Neafsey D."/>
            <person name="Duraisingh M."/>
            <person name="Young S.K."/>
            <person name="Zeng Q."/>
            <person name="Gargeya S."/>
            <person name="Abouelleil A."/>
            <person name="Alvarado L."/>
            <person name="Chapman S.B."/>
            <person name="Gainer-Dewar J."/>
            <person name="Goldberg J."/>
            <person name="Griggs A."/>
            <person name="Gujja S."/>
            <person name="Hansen M."/>
            <person name="Howarth C."/>
            <person name="Imamovic A."/>
            <person name="Larimer J."/>
            <person name="Pearson M."/>
            <person name="Poon T.W."/>
            <person name="Priest M."/>
            <person name="Roberts A."/>
            <person name="Saif S."/>
            <person name="Shea T."/>
            <person name="Sykes S."/>
            <person name="Wortman J."/>
            <person name="Nusbaum C."/>
            <person name="Birren B."/>
        </authorList>
    </citation>
    <scope>NUCLEOTIDE SEQUENCE [LARGE SCALE GENOMIC DNA]</scope>
    <source>
        <strain evidence="4">nilgiri</strain>
    </source>
</reference>
<evidence type="ECO:0000259" key="2">
    <source>
        <dbReference type="Pfam" id="PF12879"/>
    </source>
</evidence>
<dbReference type="GeneID" id="24271003"/>
<evidence type="ECO:0000256" key="1">
    <source>
        <dbReference type="SAM" id="MobiDB-lite"/>
    </source>
</evidence>
<dbReference type="EMBL" id="KQ030471">
    <property type="protein sequence ID" value="KJP84679.1"/>
    <property type="molecule type" value="Genomic_DNA"/>
</dbReference>
<dbReference type="AlphaFoldDB" id="A0A0D9QCI4"/>
<proteinExistence type="predicted"/>
<dbReference type="InterPro" id="IPR024288">
    <property type="entry name" value="SICA_C"/>
</dbReference>
<accession>A0A0D9QCI4</accession>
<feature type="domain" description="Schizont-infected cell agglutination C-terminal" evidence="2">
    <location>
        <begin position="17"/>
        <end position="65"/>
    </location>
</feature>
<feature type="compositionally biased region" description="Polar residues" evidence="1">
    <location>
        <begin position="72"/>
        <end position="89"/>
    </location>
</feature>
<dbReference type="RefSeq" id="XP_012338714.1">
    <property type="nucleotide sequence ID" value="XM_012483291.1"/>
</dbReference>
<name>A0A0D9QCI4_PLAFR</name>
<dbReference type="Pfam" id="PF12879">
    <property type="entry name" value="SICA_C"/>
    <property type="match status" value="1"/>
</dbReference>
<feature type="non-terminal residue" evidence="3">
    <location>
        <position position="230"/>
    </location>
</feature>
<feature type="region of interest" description="Disordered" evidence="1">
    <location>
        <begin position="72"/>
        <end position="94"/>
    </location>
</feature>
<evidence type="ECO:0000313" key="4">
    <source>
        <dbReference type="Proteomes" id="UP000054561"/>
    </source>
</evidence>
<keyword evidence="4" id="KW-1185">Reference proteome</keyword>